<dbReference type="InterPro" id="IPR051710">
    <property type="entry name" value="Phosphatase_SH3-domain"/>
</dbReference>
<dbReference type="PANTHER" id="PTHR16469">
    <property type="entry name" value="UBIQUITIN-ASSOCIATED AND SH3 DOMAIN-CONTAINING BA-RELATED"/>
    <property type="match status" value="1"/>
</dbReference>
<keyword evidence="3" id="KW-1185">Reference proteome</keyword>
<dbReference type="InterPro" id="IPR013078">
    <property type="entry name" value="His_Pase_superF_clade-1"/>
</dbReference>
<feature type="region of interest" description="Disordered" evidence="1">
    <location>
        <begin position="112"/>
        <end position="136"/>
    </location>
</feature>
<organism evidence="2 3">
    <name type="scientific">Coccomyxa viridis</name>
    <dbReference type="NCBI Taxonomy" id="1274662"/>
    <lineage>
        <taxon>Eukaryota</taxon>
        <taxon>Viridiplantae</taxon>
        <taxon>Chlorophyta</taxon>
        <taxon>core chlorophytes</taxon>
        <taxon>Trebouxiophyceae</taxon>
        <taxon>Trebouxiophyceae incertae sedis</taxon>
        <taxon>Coccomyxaceae</taxon>
        <taxon>Coccomyxa</taxon>
    </lineage>
</organism>
<dbReference type="InterPro" id="IPR029033">
    <property type="entry name" value="His_PPase_superfam"/>
</dbReference>
<dbReference type="PANTHER" id="PTHR16469:SF27">
    <property type="entry name" value="UBIQUITIN-ASSOCIATED AND SH3 DOMAIN-CONTAINING BA-RELATED"/>
    <property type="match status" value="1"/>
</dbReference>
<gene>
    <name evidence="2" type="primary">g3753</name>
    <name evidence="2" type="ORF">VP750_LOCUS3202</name>
</gene>
<evidence type="ECO:0000256" key="1">
    <source>
        <dbReference type="SAM" id="MobiDB-lite"/>
    </source>
</evidence>
<dbReference type="SUPFAM" id="SSF53254">
    <property type="entry name" value="Phosphoglycerate mutase-like"/>
    <property type="match status" value="1"/>
</dbReference>
<feature type="compositionally biased region" description="Basic and acidic residues" evidence="1">
    <location>
        <begin position="114"/>
        <end position="125"/>
    </location>
</feature>
<reference evidence="2 3" key="1">
    <citation type="submission" date="2024-06" db="EMBL/GenBank/DDBJ databases">
        <authorList>
            <person name="Kraege A."/>
            <person name="Thomma B."/>
        </authorList>
    </citation>
    <scope>NUCLEOTIDE SEQUENCE [LARGE SCALE GENOMIC DNA]</scope>
</reference>
<sequence length="232" mass="25625">MAVMRHTIREDECIKDWALTASRPWDPPISKEGVGLVGAACTDLRQYGITKIVTSPFRRCAETAQLACEALELPSSAIQTDWHLSEVLTEKLLNGHACKIPHERVSKWMGLAQSDRESSHQEGVHDSSSVGQPDMHVNASSAPAYPETLEAGHVRYAAALQEIADSHCSSNILVVTHGEAVRQSVVRTIPWATVFKVDHCGFTVSRRPVGEDSEWDWSLEEQQDSRGVAWTV</sequence>
<dbReference type="Pfam" id="PF00300">
    <property type="entry name" value="His_Phos_1"/>
    <property type="match status" value="1"/>
</dbReference>
<protein>
    <submittedName>
        <fullName evidence="2">G3753 protein</fullName>
    </submittedName>
</protein>
<accession>A0ABP1FNI9</accession>
<evidence type="ECO:0000313" key="2">
    <source>
        <dbReference type="EMBL" id="CAL5221543.1"/>
    </source>
</evidence>
<proteinExistence type="predicted"/>
<name>A0ABP1FNI9_9CHLO</name>
<comment type="caution">
    <text evidence="2">The sequence shown here is derived from an EMBL/GenBank/DDBJ whole genome shotgun (WGS) entry which is preliminary data.</text>
</comment>
<dbReference type="Gene3D" id="3.40.50.1240">
    <property type="entry name" value="Phosphoglycerate mutase-like"/>
    <property type="match status" value="1"/>
</dbReference>
<evidence type="ECO:0000313" key="3">
    <source>
        <dbReference type="Proteomes" id="UP001497392"/>
    </source>
</evidence>
<dbReference type="Proteomes" id="UP001497392">
    <property type="component" value="Unassembled WGS sequence"/>
</dbReference>
<dbReference type="EMBL" id="CAXHTA020000005">
    <property type="protein sequence ID" value="CAL5221543.1"/>
    <property type="molecule type" value="Genomic_DNA"/>
</dbReference>